<dbReference type="KEGG" id="anf:AQPE_2571"/>
<evidence type="ECO:0008006" key="4">
    <source>
        <dbReference type="Google" id="ProtNLM"/>
    </source>
</evidence>
<dbReference type="SUPFAM" id="SSF48317">
    <property type="entry name" value="Acid phosphatase/Vanadium-dependent haloperoxidase"/>
    <property type="match status" value="1"/>
</dbReference>
<feature type="transmembrane region" description="Helical" evidence="1">
    <location>
        <begin position="81"/>
        <end position="99"/>
    </location>
</feature>
<protein>
    <recommendedName>
        <fullName evidence="4">PAP2 superfamily protein</fullName>
    </recommendedName>
</protein>
<organism evidence="2 3">
    <name type="scientific">Aquipluma nitroreducens</name>
    <dbReference type="NCBI Taxonomy" id="2010828"/>
    <lineage>
        <taxon>Bacteria</taxon>
        <taxon>Pseudomonadati</taxon>
        <taxon>Bacteroidota</taxon>
        <taxon>Bacteroidia</taxon>
        <taxon>Marinilabiliales</taxon>
        <taxon>Prolixibacteraceae</taxon>
        <taxon>Aquipluma</taxon>
    </lineage>
</organism>
<keyword evidence="1" id="KW-0472">Membrane</keyword>
<name>A0A5K7SAB5_9BACT</name>
<feature type="transmembrane region" description="Helical" evidence="1">
    <location>
        <begin position="39"/>
        <end position="60"/>
    </location>
</feature>
<keyword evidence="1" id="KW-1133">Transmembrane helix</keyword>
<dbReference type="InterPro" id="IPR036938">
    <property type="entry name" value="PAP2/HPO_sf"/>
</dbReference>
<feature type="transmembrane region" description="Helical" evidence="1">
    <location>
        <begin position="138"/>
        <end position="163"/>
    </location>
</feature>
<evidence type="ECO:0000256" key="1">
    <source>
        <dbReference type="SAM" id="Phobius"/>
    </source>
</evidence>
<dbReference type="Gene3D" id="1.20.144.10">
    <property type="entry name" value="Phosphatidic acid phosphatase type 2/haloperoxidase"/>
    <property type="match status" value="1"/>
</dbReference>
<dbReference type="AlphaFoldDB" id="A0A5K7SAB5"/>
<proteinExistence type="predicted"/>
<keyword evidence="1" id="KW-0812">Transmembrane</keyword>
<evidence type="ECO:0000313" key="3">
    <source>
        <dbReference type="Proteomes" id="UP001193389"/>
    </source>
</evidence>
<reference evidence="2" key="1">
    <citation type="journal article" date="2020" name="Int. J. Syst. Evol. Microbiol.">
        <title>Aquipluma nitroreducens gen. nov. sp. nov., a novel facultatively anaerobic bacterium isolated from a freshwater lake.</title>
        <authorList>
            <person name="Watanabe M."/>
            <person name="Kojima H."/>
            <person name="Fukui M."/>
        </authorList>
    </citation>
    <scope>NUCLEOTIDE SEQUENCE</scope>
    <source>
        <strain evidence="2">MeG22</strain>
    </source>
</reference>
<feature type="transmembrane region" description="Helical" evidence="1">
    <location>
        <begin position="105"/>
        <end position="126"/>
    </location>
</feature>
<dbReference type="Proteomes" id="UP001193389">
    <property type="component" value="Chromosome"/>
</dbReference>
<feature type="transmembrane region" description="Helical" evidence="1">
    <location>
        <begin position="175"/>
        <end position="196"/>
    </location>
</feature>
<accession>A0A5K7SAB5</accession>
<evidence type="ECO:0000313" key="2">
    <source>
        <dbReference type="EMBL" id="BBE18409.1"/>
    </source>
</evidence>
<dbReference type="EMBL" id="AP018694">
    <property type="protein sequence ID" value="BBE18409.1"/>
    <property type="molecule type" value="Genomic_DNA"/>
</dbReference>
<feature type="transmembrane region" description="Helical" evidence="1">
    <location>
        <begin position="12"/>
        <end position="33"/>
    </location>
</feature>
<gene>
    <name evidence="2" type="ORF">AQPE_2571</name>
</gene>
<dbReference type="RefSeq" id="WP_318346748.1">
    <property type="nucleotide sequence ID" value="NZ_AP018694.1"/>
</dbReference>
<sequence>MKTEQLKIAKAISFIGHPLLTMPLFVAVMMFVFEDFEKALLNSALIIGCIFLPLFLRMYIKSRNGTYTNFDVSDRIQRKTLFTFIIPLMIVVTVISFKTSAASNFSLSILFGTILVFISQIINLFVKSSLHVSLNIYLSALVLTADFRIGIAVFLFSGLIAWSRVALGRHTWNEVIFGYCIGLIISATMLYAEGFINQLTKQ</sequence>
<keyword evidence="3" id="KW-1185">Reference proteome</keyword>
<dbReference type="CDD" id="cd01610">
    <property type="entry name" value="PAP2_like"/>
    <property type="match status" value="1"/>
</dbReference>